<dbReference type="SUPFAM" id="SSF46911">
    <property type="entry name" value="Ribosomal protein S18"/>
    <property type="match status" value="1"/>
</dbReference>
<proteinExistence type="inferred from homology"/>
<organism evidence="5 6">
    <name type="scientific">Penaeus vannamei</name>
    <name type="common">Whiteleg shrimp</name>
    <name type="synonym">Litopenaeus vannamei</name>
    <dbReference type="NCBI Taxonomy" id="6689"/>
    <lineage>
        <taxon>Eukaryota</taxon>
        <taxon>Metazoa</taxon>
        <taxon>Ecdysozoa</taxon>
        <taxon>Arthropoda</taxon>
        <taxon>Crustacea</taxon>
        <taxon>Multicrustacea</taxon>
        <taxon>Malacostraca</taxon>
        <taxon>Eumalacostraca</taxon>
        <taxon>Eucarida</taxon>
        <taxon>Decapoda</taxon>
        <taxon>Dendrobranchiata</taxon>
        <taxon>Penaeoidea</taxon>
        <taxon>Penaeidae</taxon>
        <taxon>Penaeus</taxon>
    </lineage>
</organism>
<dbReference type="AlphaFoldDB" id="A0A423T312"/>
<dbReference type="InterPro" id="IPR036870">
    <property type="entry name" value="Ribosomal_bS18_sf"/>
</dbReference>
<evidence type="ECO:0000256" key="1">
    <source>
        <dbReference type="ARBA" id="ARBA00005589"/>
    </source>
</evidence>
<protein>
    <submittedName>
        <fullName evidence="5">28S ribosomal protein S18c, mitochondrial</fullName>
    </submittedName>
</protein>
<keyword evidence="6" id="KW-1185">Reference proteome</keyword>
<evidence type="ECO:0000313" key="5">
    <source>
        <dbReference type="EMBL" id="ROT70912.1"/>
    </source>
</evidence>
<dbReference type="PANTHER" id="PTHR13479">
    <property type="entry name" value="30S RIBOSOMAL PROTEIN S18"/>
    <property type="match status" value="1"/>
</dbReference>
<name>A0A423T312_PENVA</name>
<dbReference type="Proteomes" id="UP000283509">
    <property type="component" value="Unassembled WGS sequence"/>
</dbReference>
<dbReference type="GO" id="GO:0032543">
    <property type="term" value="P:mitochondrial translation"/>
    <property type="evidence" value="ECO:0007669"/>
    <property type="project" value="TreeGrafter"/>
</dbReference>
<dbReference type="GO" id="GO:0003735">
    <property type="term" value="F:structural constituent of ribosome"/>
    <property type="evidence" value="ECO:0007669"/>
    <property type="project" value="InterPro"/>
</dbReference>
<dbReference type="OrthoDB" id="10066799at2759"/>
<reference evidence="5 6" key="2">
    <citation type="submission" date="2019-01" db="EMBL/GenBank/DDBJ databases">
        <title>The decoding of complex shrimp genome reveals the adaptation for benthos swimmer, frequently molting mechanism and breeding impact on genome.</title>
        <authorList>
            <person name="Sun Y."/>
            <person name="Gao Y."/>
            <person name="Yu Y."/>
        </authorList>
    </citation>
    <scope>NUCLEOTIDE SEQUENCE [LARGE SCALE GENOMIC DNA]</scope>
    <source>
        <tissue evidence="5">Muscle</tissue>
    </source>
</reference>
<dbReference type="InterPro" id="IPR001648">
    <property type="entry name" value="Ribosomal_bS18"/>
</dbReference>
<keyword evidence="3" id="KW-0687">Ribonucleoprotein</keyword>
<evidence type="ECO:0000256" key="3">
    <source>
        <dbReference type="ARBA" id="ARBA00023274"/>
    </source>
</evidence>
<gene>
    <name evidence="5" type="ORF">C7M84_010786</name>
</gene>
<accession>A0A423T312</accession>
<dbReference type="GO" id="GO:0070181">
    <property type="term" value="F:small ribosomal subunit rRNA binding"/>
    <property type="evidence" value="ECO:0007669"/>
    <property type="project" value="TreeGrafter"/>
</dbReference>
<keyword evidence="2 5" id="KW-0689">Ribosomal protein</keyword>
<evidence type="ECO:0000256" key="4">
    <source>
        <dbReference type="SAM" id="MobiDB-lite"/>
    </source>
</evidence>
<dbReference type="PANTHER" id="PTHR13479:SF40">
    <property type="entry name" value="SMALL RIBOSOMAL SUBUNIT PROTEIN BS18M"/>
    <property type="match status" value="1"/>
</dbReference>
<sequence>MAAVWSRRLASSFRDYLLFSSNGRSQLMRMTVSPCSTTTDPSSATSPPTQTESKEPDVFNASEVEQLLIRQSKMDMPVEMPNPYEREKLQCILCNYNVHLDYKNVRLLSQFVSPFTGQIYGRHITRLCRRQQSILEREIEKSRDAGFMPVMIKSVDFLKDPKLFDPNNPVRPHKY</sequence>
<dbReference type="GO" id="GO:0005763">
    <property type="term" value="C:mitochondrial small ribosomal subunit"/>
    <property type="evidence" value="ECO:0007669"/>
    <property type="project" value="TreeGrafter"/>
</dbReference>
<comment type="caution">
    <text evidence="5">The sequence shown here is derived from an EMBL/GenBank/DDBJ whole genome shotgun (WGS) entry which is preliminary data.</text>
</comment>
<evidence type="ECO:0000313" key="6">
    <source>
        <dbReference type="Proteomes" id="UP000283509"/>
    </source>
</evidence>
<dbReference type="Pfam" id="PF01084">
    <property type="entry name" value="Ribosomal_S18"/>
    <property type="match status" value="1"/>
</dbReference>
<dbReference type="EMBL" id="QCYY01002370">
    <property type="protein sequence ID" value="ROT70912.1"/>
    <property type="molecule type" value="Genomic_DNA"/>
</dbReference>
<comment type="similarity">
    <text evidence="1">Belongs to the bacterial ribosomal protein bS18 family.</text>
</comment>
<feature type="region of interest" description="Disordered" evidence="4">
    <location>
        <begin position="31"/>
        <end position="56"/>
    </location>
</feature>
<feature type="compositionally biased region" description="Low complexity" evidence="4">
    <location>
        <begin position="31"/>
        <end position="51"/>
    </location>
</feature>
<reference evidence="5 6" key="1">
    <citation type="submission" date="2018-04" db="EMBL/GenBank/DDBJ databases">
        <authorList>
            <person name="Zhang X."/>
            <person name="Yuan J."/>
            <person name="Li F."/>
            <person name="Xiang J."/>
        </authorList>
    </citation>
    <scope>NUCLEOTIDE SEQUENCE [LARGE SCALE GENOMIC DNA]</scope>
    <source>
        <tissue evidence="5">Muscle</tissue>
    </source>
</reference>
<dbReference type="Gene3D" id="4.10.640.10">
    <property type="entry name" value="Ribosomal protein S18"/>
    <property type="match status" value="1"/>
</dbReference>
<dbReference type="STRING" id="6689.A0A423T312"/>
<evidence type="ECO:0000256" key="2">
    <source>
        <dbReference type="ARBA" id="ARBA00022980"/>
    </source>
</evidence>